<dbReference type="RefSeq" id="WP_219005059.1">
    <property type="nucleotide sequence ID" value="NZ_CP079194.1"/>
</dbReference>
<dbReference type="GO" id="GO:0009236">
    <property type="term" value="P:cobalamin biosynthetic process"/>
    <property type="evidence" value="ECO:0007669"/>
    <property type="project" value="InterPro"/>
</dbReference>
<dbReference type="KEGG" id="gce:KYE46_07750"/>
<reference evidence="2 3" key="1">
    <citation type="submission" date="2021-07" db="EMBL/GenBank/DDBJ databases">
        <title>A novel Jannaschia species isolated from marine dinoflagellate Ceratoperidinium margalefii.</title>
        <authorList>
            <person name="Jiang Y."/>
            <person name="Li Z."/>
        </authorList>
    </citation>
    <scope>NUCLEOTIDE SEQUENCE [LARGE SCALE GENOMIC DNA]</scope>
    <source>
        <strain evidence="2 3">J12C1-MA-4</strain>
    </source>
</reference>
<accession>A0A8F6U113</accession>
<evidence type="ECO:0000313" key="3">
    <source>
        <dbReference type="Proteomes" id="UP000825009"/>
    </source>
</evidence>
<dbReference type="AlphaFoldDB" id="A0A8F6U113"/>
<evidence type="ECO:0000313" key="2">
    <source>
        <dbReference type="EMBL" id="QXT41402.1"/>
    </source>
</evidence>
<dbReference type="Pfam" id="PF01890">
    <property type="entry name" value="CbiG_C"/>
    <property type="match status" value="1"/>
</dbReference>
<proteinExistence type="predicted"/>
<protein>
    <submittedName>
        <fullName evidence="2">Cobalamin biosynthesis protein</fullName>
    </submittedName>
</protein>
<gene>
    <name evidence="2" type="ORF">KYE46_07750</name>
</gene>
<keyword evidence="3" id="KW-1185">Reference proteome</keyword>
<organism evidence="2 3">
    <name type="scientific">Gymnodinialimonas ceratoperidinii</name>
    <dbReference type="NCBI Taxonomy" id="2856823"/>
    <lineage>
        <taxon>Bacteria</taxon>
        <taxon>Pseudomonadati</taxon>
        <taxon>Pseudomonadota</taxon>
        <taxon>Alphaproteobacteria</taxon>
        <taxon>Rhodobacterales</taxon>
        <taxon>Paracoccaceae</taxon>
        <taxon>Gymnodinialimonas</taxon>
    </lineage>
</organism>
<name>A0A8F6U113_9RHOB</name>
<feature type="domain" description="CobE/GbiG C-terminal" evidence="1">
    <location>
        <begin position="2"/>
        <end position="115"/>
    </location>
</feature>
<dbReference type="InterPro" id="IPR002750">
    <property type="entry name" value="CobE/GbiG_C"/>
</dbReference>
<evidence type="ECO:0000259" key="1">
    <source>
        <dbReference type="Pfam" id="PF01890"/>
    </source>
</evidence>
<sequence length="121" mass="11821">MIVAGFGFRAAATVESLADAYARAGGGAGCLATAEDKAAAGAIRALATRLGLPLEGLPAETLAQQETATRSAASQAHRNTGSVAESAALAAAGPGARLLAARVVSADRMATCALARTGETP</sequence>
<dbReference type="Proteomes" id="UP000825009">
    <property type="component" value="Chromosome"/>
</dbReference>
<dbReference type="EMBL" id="CP079194">
    <property type="protein sequence ID" value="QXT41402.1"/>
    <property type="molecule type" value="Genomic_DNA"/>
</dbReference>